<evidence type="ECO:0008006" key="3">
    <source>
        <dbReference type="Google" id="ProtNLM"/>
    </source>
</evidence>
<dbReference type="SUPFAM" id="SSF53098">
    <property type="entry name" value="Ribonuclease H-like"/>
    <property type="match status" value="1"/>
</dbReference>
<dbReference type="EMBL" id="JAUFPX010000018">
    <property type="protein sequence ID" value="MDN3592881.1"/>
    <property type="molecule type" value="Genomic_DNA"/>
</dbReference>
<protein>
    <recommendedName>
        <fullName evidence="3">Transposase Tn5 dimerisation domain-containing protein</fullName>
    </recommendedName>
</protein>
<keyword evidence="2" id="KW-1185">Reference proteome</keyword>
<dbReference type="InterPro" id="IPR014737">
    <property type="entry name" value="Transposase_Tn5-like_C"/>
</dbReference>
<evidence type="ECO:0000313" key="1">
    <source>
        <dbReference type="EMBL" id="MDN3592881.1"/>
    </source>
</evidence>
<dbReference type="Gene3D" id="1.10.740.10">
    <property type="entry name" value="Transferase Inhibitor Protein From Tn5, Chain"/>
    <property type="match status" value="1"/>
</dbReference>
<dbReference type="Proteomes" id="UP001224644">
    <property type="component" value="Unassembled WGS sequence"/>
</dbReference>
<dbReference type="RefSeq" id="WP_238222114.1">
    <property type="nucleotide sequence ID" value="NZ_BPQD01000002.1"/>
</dbReference>
<proteinExistence type="predicted"/>
<comment type="caution">
    <text evidence="1">The sequence shown here is derived from an EMBL/GenBank/DDBJ whole genome shotgun (WGS) entry which is preliminary data.</text>
</comment>
<accession>A0ABT8BNI7</accession>
<organism evidence="1 2">
    <name type="scientific">Methylobacterium adhaesivum</name>
    <dbReference type="NCBI Taxonomy" id="333297"/>
    <lineage>
        <taxon>Bacteria</taxon>
        <taxon>Pseudomonadati</taxon>
        <taxon>Pseudomonadota</taxon>
        <taxon>Alphaproteobacteria</taxon>
        <taxon>Hyphomicrobiales</taxon>
        <taxon>Methylobacteriaceae</taxon>
        <taxon>Methylobacterium</taxon>
    </lineage>
</organism>
<dbReference type="PANTHER" id="PTHR37319:SF1">
    <property type="entry name" value="TRANSPOSASE TN5 DIMERISATION DOMAIN-CONTAINING PROTEIN"/>
    <property type="match status" value="1"/>
</dbReference>
<evidence type="ECO:0000313" key="2">
    <source>
        <dbReference type="Proteomes" id="UP001224644"/>
    </source>
</evidence>
<name>A0ABT8BNI7_9HYPH</name>
<sequence>MDFTARCWWKDELAACTFRNARQRPRANCRKVGLVCPAVEDRGFHHILKTGCRDECGVKLIAVVCILAWRMFWTTMVGHAAPEADARLAVTADEIALLDHLVPDRAAGEHTLLAYVVKVARLGGYLARSRDPPPGNLVIGRSFARLADIALGAALVRASLGCG</sequence>
<dbReference type="InterPro" id="IPR047768">
    <property type="entry name" value="Tn5p-like"/>
</dbReference>
<gene>
    <name evidence="1" type="ORF">QWZ12_19990</name>
</gene>
<reference evidence="2" key="1">
    <citation type="journal article" date="2019" name="Int. J. Syst. Evol. Microbiol.">
        <title>The Global Catalogue of Microorganisms (GCM) 10K type strain sequencing project: providing services to taxonomists for standard genome sequencing and annotation.</title>
        <authorList>
            <consortium name="The Broad Institute Genomics Platform"/>
            <consortium name="The Broad Institute Genome Sequencing Center for Infectious Disease"/>
            <person name="Wu L."/>
            <person name="Ma J."/>
        </authorList>
    </citation>
    <scope>NUCLEOTIDE SEQUENCE [LARGE SCALE GENOMIC DNA]</scope>
    <source>
        <strain evidence="2">CECT 7069</strain>
    </source>
</reference>
<dbReference type="InterPro" id="IPR012337">
    <property type="entry name" value="RNaseH-like_sf"/>
</dbReference>
<dbReference type="PANTHER" id="PTHR37319">
    <property type="entry name" value="TRANSPOSASE"/>
    <property type="match status" value="1"/>
</dbReference>